<evidence type="ECO:0000313" key="2">
    <source>
        <dbReference type="EMBL" id="MDQ0516251.1"/>
    </source>
</evidence>
<protein>
    <submittedName>
        <fullName evidence="2">Uncharacterized protein</fullName>
    </submittedName>
</protein>
<feature type="transmembrane region" description="Helical" evidence="1">
    <location>
        <begin position="36"/>
        <end position="55"/>
    </location>
</feature>
<dbReference type="Proteomes" id="UP001223743">
    <property type="component" value="Unassembled WGS sequence"/>
</dbReference>
<evidence type="ECO:0000313" key="3">
    <source>
        <dbReference type="Proteomes" id="UP001223743"/>
    </source>
</evidence>
<name>A0ABU0M5K8_9HYPH</name>
<organism evidence="2 3">
    <name type="scientific">Kaistia geumhonensis</name>
    <dbReference type="NCBI Taxonomy" id="410839"/>
    <lineage>
        <taxon>Bacteria</taxon>
        <taxon>Pseudomonadati</taxon>
        <taxon>Pseudomonadota</taxon>
        <taxon>Alphaproteobacteria</taxon>
        <taxon>Hyphomicrobiales</taxon>
        <taxon>Kaistiaceae</taxon>
        <taxon>Kaistia</taxon>
    </lineage>
</organism>
<reference evidence="2 3" key="1">
    <citation type="submission" date="2023-07" db="EMBL/GenBank/DDBJ databases">
        <title>Genomic Encyclopedia of Type Strains, Phase IV (KMG-IV): sequencing the most valuable type-strain genomes for metagenomic binning, comparative biology and taxonomic classification.</title>
        <authorList>
            <person name="Goeker M."/>
        </authorList>
    </citation>
    <scope>NUCLEOTIDE SEQUENCE [LARGE SCALE GENOMIC DNA]</scope>
    <source>
        <strain evidence="2 3">B1-1</strain>
    </source>
</reference>
<keyword evidence="3" id="KW-1185">Reference proteome</keyword>
<keyword evidence="1" id="KW-0812">Transmembrane</keyword>
<accession>A0ABU0M5K8</accession>
<keyword evidence="1" id="KW-1133">Transmembrane helix</keyword>
<proteinExistence type="predicted"/>
<evidence type="ECO:0000256" key="1">
    <source>
        <dbReference type="SAM" id="Phobius"/>
    </source>
</evidence>
<dbReference type="EMBL" id="JAUSWJ010000001">
    <property type="protein sequence ID" value="MDQ0516251.1"/>
    <property type="molecule type" value="Genomic_DNA"/>
</dbReference>
<dbReference type="RefSeq" id="WP_266279843.1">
    <property type="nucleotide sequence ID" value="NZ_JAPKNF010000001.1"/>
</dbReference>
<gene>
    <name evidence="2" type="ORF">QO015_001864</name>
</gene>
<sequence length="56" mass="5810">MYAIMIYMAAAGALMLGAQAVRPSQALGNDHHRRLYWGGALASVGLVGIIAGVLVI</sequence>
<comment type="caution">
    <text evidence="2">The sequence shown here is derived from an EMBL/GenBank/DDBJ whole genome shotgun (WGS) entry which is preliminary data.</text>
</comment>
<keyword evidence="1" id="KW-0472">Membrane</keyword>